<dbReference type="EMBL" id="JAJSPL020000004">
    <property type="protein sequence ID" value="KAK7747513.1"/>
    <property type="molecule type" value="Genomic_DNA"/>
</dbReference>
<dbReference type="Gene3D" id="3.40.50.1110">
    <property type="entry name" value="SGNH hydrolase"/>
    <property type="match status" value="1"/>
</dbReference>
<sequence>MYFMLGDSMIQRMRTNDGTEDARSLELWPSQKLWPDQGPGGLLEFNLRREAQRLPPLVRINGMLNAGCGGDKIENVIYRLVGDRVNDVQGLADALITSKRAPKVKLWVIHAGSNNLHPKRGFTDESVQAFHVLLKTILDISGKAVHILVTGLFYRKDIKDEFVDQANVKLKKLVDDLVWEDSPNYPGPEHQPAEEHVSQPEAGNDGDAPKVDVKGKGKAIGPEERRDSAIGVPITPAVTSETADIKGKGKEKEVIPDIPEAPVEEDTGGPQPTGRDTTVPHIEPDRGPRISSEGPETVEPRPENPENKPTTRTSKDGSADHRAPRIQFLPAPRGDDPKMWLVDNVHLHEEGYRIWTRELFPKVKEMLSYAEKASL</sequence>
<dbReference type="Proteomes" id="UP001320245">
    <property type="component" value="Unassembled WGS sequence"/>
</dbReference>
<feature type="region of interest" description="Disordered" evidence="1">
    <location>
        <begin position="181"/>
        <end position="336"/>
    </location>
</feature>
<comment type="caution">
    <text evidence="2">The sequence shown here is derived from an EMBL/GenBank/DDBJ whole genome shotgun (WGS) entry which is preliminary data.</text>
</comment>
<feature type="compositionally biased region" description="Basic and acidic residues" evidence="1">
    <location>
        <begin position="313"/>
        <end position="323"/>
    </location>
</feature>
<proteinExistence type="predicted"/>
<evidence type="ECO:0008006" key="4">
    <source>
        <dbReference type="Google" id="ProtNLM"/>
    </source>
</evidence>
<evidence type="ECO:0000313" key="3">
    <source>
        <dbReference type="Proteomes" id="UP001320245"/>
    </source>
</evidence>
<organism evidence="2 3">
    <name type="scientific">Cytospora paraplurivora</name>
    <dbReference type="NCBI Taxonomy" id="2898453"/>
    <lineage>
        <taxon>Eukaryota</taxon>
        <taxon>Fungi</taxon>
        <taxon>Dikarya</taxon>
        <taxon>Ascomycota</taxon>
        <taxon>Pezizomycotina</taxon>
        <taxon>Sordariomycetes</taxon>
        <taxon>Sordariomycetidae</taxon>
        <taxon>Diaporthales</taxon>
        <taxon>Cytosporaceae</taxon>
        <taxon>Cytospora</taxon>
    </lineage>
</organism>
<evidence type="ECO:0000256" key="1">
    <source>
        <dbReference type="SAM" id="MobiDB-lite"/>
    </source>
</evidence>
<dbReference type="AlphaFoldDB" id="A0AAN9YJM9"/>
<dbReference type="SUPFAM" id="SSF52266">
    <property type="entry name" value="SGNH hydrolase"/>
    <property type="match status" value="1"/>
</dbReference>
<keyword evidence="3" id="KW-1185">Reference proteome</keyword>
<accession>A0AAN9YJM9</accession>
<evidence type="ECO:0000313" key="2">
    <source>
        <dbReference type="EMBL" id="KAK7747513.1"/>
    </source>
</evidence>
<feature type="compositionally biased region" description="Basic and acidic residues" evidence="1">
    <location>
        <begin position="243"/>
        <end position="255"/>
    </location>
</feature>
<name>A0AAN9YJM9_9PEZI</name>
<gene>
    <name evidence="2" type="ORF">SLS53_001768</name>
</gene>
<dbReference type="InterPro" id="IPR036514">
    <property type="entry name" value="SGNH_hydro_sf"/>
</dbReference>
<reference evidence="2 3" key="1">
    <citation type="journal article" date="2023" name="PLoS ONE">
        <title>Cytospora paraplurivora sp. nov. isolated from orchards with fruit tree decline syndrome in Ontario, Canada.</title>
        <authorList>
            <person name="Ilyukhin E."/>
            <person name="Nguyen H.D.T."/>
            <person name="Castle A.J."/>
            <person name="Ellouze W."/>
        </authorList>
    </citation>
    <scope>NUCLEOTIDE SEQUENCE [LARGE SCALE GENOMIC DNA]</scope>
    <source>
        <strain evidence="2 3">FDS-564</strain>
    </source>
</reference>
<feature type="compositionally biased region" description="Basic and acidic residues" evidence="1">
    <location>
        <begin position="207"/>
        <end position="228"/>
    </location>
</feature>
<protein>
    <recommendedName>
        <fullName evidence="4">SGNH hydrolase-type esterase domain-containing protein</fullName>
    </recommendedName>
</protein>